<accession>A0A0R1EFZ6</accession>
<dbReference type="OrthoDB" id="6020543at2759"/>
<dbReference type="Pfam" id="PF01607">
    <property type="entry name" value="CBM_14"/>
    <property type="match status" value="2"/>
</dbReference>
<feature type="domain" description="Chitin-binding type-2" evidence="8">
    <location>
        <begin position="174"/>
        <end position="232"/>
    </location>
</feature>
<evidence type="ECO:0000256" key="3">
    <source>
        <dbReference type="ARBA" id="ARBA00022737"/>
    </source>
</evidence>
<evidence type="ECO:0000313" key="9">
    <source>
        <dbReference type="EMBL" id="KRK06353.1"/>
    </source>
</evidence>
<keyword evidence="1" id="KW-0147">Chitin-binding</keyword>
<reference evidence="9 10" key="2">
    <citation type="journal article" date="2007" name="PLoS Biol.">
        <title>Principles of genome evolution in the Drosophila melanogaster species group.</title>
        <authorList>
            <person name="Ranz J.M."/>
            <person name="Maurin D."/>
            <person name="Chan Y.S."/>
            <person name="von Grotthuss M."/>
            <person name="Hillier L.W."/>
            <person name="Roote J."/>
            <person name="Ashburner M."/>
            <person name="Bergman C.M."/>
        </authorList>
    </citation>
    <scope>NUCLEOTIDE SEQUENCE [LARGE SCALE GENOMIC DNA]</scope>
    <source>
        <strain evidence="10">Tai18E2 / Tucson 14021-0261.01</strain>
    </source>
</reference>
<protein>
    <recommendedName>
        <fullName evidence="8">Chitin-binding type-2 domain-containing protein</fullName>
    </recommendedName>
</protein>
<keyword evidence="3" id="KW-0677">Repeat</keyword>
<dbReference type="SUPFAM" id="SSF57625">
    <property type="entry name" value="Invertebrate chitin-binding proteins"/>
    <property type="match status" value="2"/>
</dbReference>
<evidence type="ECO:0000256" key="2">
    <source>
        <dbReference type="ARBA" id="ARBA00022729"/>
    </source>
</evidence>
<reference evidence="9 10" key="1">
    <citation type="journal article" date="2007" name="Nature">
        <title>Evolution of genes and genomes on the Drosophila phylogeny.</title>
        <authorList>
            <consortium name="Drosophila 12 Genomes Consortium"/>
            <person name="Clark A.G."/>
            <person name="Eisen M.B."/>
            <person name="Smith D.R."/>
            <person name="Bergman C.M."/>
            <person name="Oliver B."/>
            <person name="Markow T.A."/>
            <person name="Kaufman T.C."/>
            <person name="Kellis M."/>
            <person name="Gelbart W."/>
            <person name="Iyer V.N."/>
            <person name="Pollard D.A."/>
            <person name="Sackton T.B."/>
            <person name="Larracuente A.M."/>
            <person name="Singh N.D."/>
            <person name="Abad J.P."/>
            <person name="Abt D.N."/>
            <person name="Adryan B."/>
            <person name="Aguade M."/>
            <person name="Akashi H."/>
            <person name="Anderson W.W."/>
            <person name="Aquadro C.F."/>
            <person name="Ardell D.H."/>
            <person name="Arguello R."/>
            <person name="Artieri C.G."/>
            <person name="Barbash D.A."/>
            <person name="Barker D."/>
            <person name="Barsanti P."/>
            <person name="Batterham P."/>
            <person name="Batzoglou S."/>
            <person name="Begun D."/>
            <person name="Bhutkar A."/>
            <person name="Blanco E."/>
            <person name="Bosak S.A."/>
            <person name="Bradley R.K."/>
            <person name="Brand A.D."/>
            <person name="Brent M.R."/>
            <person name="Brooks A.N."/>
            <person name="Brown R.H."/>
            <person name="Butlin R.K."/>
            <person name="Caggese C."/>
            <person name="Calvi B.R."/>
            <person name="Bernardo de Carvalho A."/>
            <person name="Caspi A."/>
            <person name="Castrezana S."/>
            <person name="Celniker S.E."/>
            <person name="Chang J.L."/>
            <person name="Chapple C."/>
            <person name="Chatterji S."/>
            <person name="Chinwalla A."/>
            <person name="Civetta A."/>
            <person name="Clifton S.W."/>
            <person name="Comeron J.M."/>
            <person name="Costello J.C."/>
            <person name="Coyne J.A."/>
            <person name="Daub J."/>
            <person name="David R.G."/>
            <person name="Delcher A.L."/>
            <person name="Delehaunty K."/>
            <person name="Do C.B."/>
            <person name="Ebling H."/>
            <person name="Edwards K."/>
            <person name="Eickbush T."/>
            <person name="Evans J.D."/>
            <person name="Filipski A."/>
            <person name="Findeiss S."/>
            <person name="Freyhult E."/>
            <person name="Fulton L."/>
            <person name="Fulton R."/>
            <person name="Garcia A.C."/>
            <person name="Gardiner A."/>
            <person name="Garfield D.A."/>
            <person name="Garvin B.E."/>
            <person name="Gibson G."/>
            <person name="Gilbert D."/>
            <person name="Gnerre S."/>
            <person name="Godfrey J."/>
            <person name="Good R."/>
            <person name="Gotea V."/>
            <person name="Gravely B."/>
            <person name="Greenberg A.J."/>
            <person name="Griffiths-Jones S."/>
            <person name="Gross S."/>
            <person name="Guigo R."/>
            <person name="Gustafson E.A."/>
            <person name="Haerty W."/>
            <person name="Hahn M.W."/>
            <person name="Halligan D.L."/>
            <person name="Halpern A.L."/>
            <person name="Halter G.M."/>
            <person name="Han M.V."/>
            <person name="Heger A."/>
            <person name="Hillier L."/>
            <person name="Hinrichs A.S."/>
            <person name="Holmes I."/>
            <person name="Hoskins R.A."/>
            <person name="Hubisz M.J."/>
            <person name="Hultmark D."/>
            <person name="Huntley M.A."/>
            <person name="Jaffe D.B."/>
            <person name="Jagadeeshan S."/>
            <person name="Jeck W.R."/>
            <person name="Johnson J."/>
            <person name="Jones C.D."/>
            <person name="Jordan W.C."/>
            <person name="Karpen G.H."/>
            <person name="Kataoka E."/>
            <person name="Keightley P.D."/>
            <person name="Kheradpour P."/>
            <person name="Kirkness E.F."/>
            <person name="Koerich L.B."/>
            <person name="Kristiansen K."/>
            <person name="Kudrna D."/>
            <person name="Kulathinal R.J."/>
            <person name="Kumar S."/>
            <person name="Kwok R."/>
            <person name="Lander E."/>
            <person name="Langley C.H."/>
            <person name="Lapoint R."/>
            <person name="Lazzaro B.P."/>
            <person name="Lee S.J."/>
            <person name="Levesque L."/>
            <person name="Li R."/>
            <person name="Lin C.F."/>
            <person name="Lin M.F."/>
            <person name="Lindblad-Toh K."/>
            <person name="Llopart A."/>
            <person name="Long M."/>
            <person name="Low L."/>
            <person name="Lozovsky E."/>
            <person name="Lu J."/>
            <person name="Luo M."/>
            <person name="Machado C.A."/>
            <person name="Makalowski W."/>
            <person name="Marzo M."/>
            <person name="Matsuda M."/>
            <person name="Matzkin L."/>
            <person name="McAllister B."/>
            <person name="McBride C.S."/>
            <person name="McKernan B."/>
            <person name="McKernan K."/>
            <person name="Mendez-Lago M."/>
            <person name="Minx P."/>
            <person name="Mollenhauer M.U."/>
            <person name="Montooth K."/>
            <person name="Mount S.M."/>
            <person name="Mu X."/>
            <person name="Myers E."/>
            <person name="Negre B."/>
            <person name="Newfeld S."/>
            <person name="Nielsen R."/>
            <person name="Noor M.A."/>
            <person name="O'Grady P."/>
            <person name="Pachter L."/>
            <person name="Papaceit M."/>
            <person name="Parisi M.J."/>
            <person name="Parisi M."/>
            <person name="Parts L."/>
            <person name="Pedersen J.S."/>
            <person name="Pesole G."/>
            <person name="Phillippy A.M."/>
            <person name="Ponting C.P."/>
            <person name="Pop M."/>
            <person name="Porcelli D."/>
            <person name="Powell J.R."/>
            <person name="Prohaska S."/>
            <person name="Pruitt K."/>
            <person name="Puig M."/>
            <person name="Quesneville H."/>
            <person name="Ram K.R."/>
            <person name="Rand D."/>
            <person name="Rasmussen M.D."/>
            <person name="Reed L.K."/>
            <person name="Reenan R."/>
            <person name="Reily A."/>
            <person name="Remington K.A."/>
            <person name="Rieger T.T."/>
            <person name="Ritchie M.G."/>
            <person name="Robin C."/>
            <person name="Rogers Y.H."/>
            <person name="Rohde C."/>
            <person name="Rozas J."/>
            <person name="Rubenfield M.J."/>
            <person name="Ruiz A."/>
            <person name="Russo S."/>
            <person name="Salzberg S.L."/>
            <person name="Sanchez-Gracia A."/>
            <person name="Saranga D.J."/>
            <person name="Sato H."/>
            <person name="Schaeffer S.W."/>
            <person name="Schatz M.C."/>
            <person name="Schlenke T."/>
            <person name="Schwartz R."/>
            <person name="Segarra C."/>
            <person name="Singh R.S."/>
            <person name="Sirot L."/>
            <person name="Sirota M."/>
            <person name="Sisneros N.B."/>
            <person name="Smith C.D."/>
            <person name="Smith T.F."/>
            <person name="Spieth J."/>
            <person name="Stage D.E."/>
            <person name="Stark A."/>
            <person name="Stephan W."/>
            <person name="Strausberg R.L."/>
            <person name="Strempel S."/>
            <person name="Sturgill D."/>
            <person name="Sutton G."/>
            <person name="Sutton G.G."/>
            <person name="Tao W."/>
            <person name="Teichmann S."/>
            <person name="Tobari Y.N."/>
            <person name="Tomimura Y."/>
            <person name="Tsolas J.M."/>
            <person name="Valente V.L."/>
            <person name="Venter E."/>
            <person name="Venter J.C."/>
            <person name="Vicario S."/>
            <person name="Vieira F.G."/>
            <person name="Vilella A.J."/>
            <person name="Villasante A."/>
            <person name="Walenz B."/>
            <person name="Wang J."/>
            <person name="Wasserman M."/>
            <person name="Watts T."/>
            <person name="Wilson D."/>
            <person name="Wilson R.K."/>
            <person name="Wing R.A."/>
            <person name="Wolfner M.F."/>
            <person name="Wong A."/>
            <person name="Wong G.K."/>
            <person name="Wu C.I."/>
            <person name="Wu G."/>
            <person name="Yamamoto D."/>
            <person name="Yang H.P."/>
            <person name="Yang S.P."/>
            <person name="Yorke J.A."/>
            <person name="Yoshida K."/>
            <person name="Zdobnov E."/>
            <person name="Zhang P."/>
            <person name="Zhang Y."/>
            <person name="Zimin A.V."/>
            <person name="Baldwin J."/>
            <person name="Abdouelleil A."/>
            <person name="Abdulkadir J."/>
            <person name="Abebe A."/>
            <person name="Abera B."/>
            <person name="Abreu J."/>
            <person name="Acer S.C."/>
            <person name="Aftuck L."/>
            <person name="Alexander A."/>
            <person name="An P."/>
            <person name="Anderson E."/>
            <person name="Anderson S."/>
            <person name="Arachi H."/>
            <person name="Azer M."/>
            <person name="Bachantsang P."/>
            <person name="Barry A."/>
            <person name="Bayul T."/>
            <person name="Berlin A."/>
            <person name="Bessette D."/>
            <person name="Bloom T."/>
            <person name="Blye J."/>
            <person name="Boguslavskiy L."/>
            <person name="Bonnet C."/>
            <person name="Boukhgalter B."/>
            <person name="Bourzgui I."/>
            <person name="Brown A."/>
            <person name="Cahill P."/>
            <person name="Channer S."/>
            <person name="Cheshatsang Y."/>
            <person name="Chuda L."/>
            <person name="Citroen M."/>
            <person name="Collymore A."/>
            <person name="Cooke P."/>
            <person name="Costello M."/>
            <person name="D'Aco K."/>
            <person name="Daza R."/>
            <person name="De Haan G."/>
            <person name="DeGray S."/>
            <person name="DeMaso C."/>
            <person name="Dhargay N."/>
            <person name="Dooley K."/>
            <person name="Dooley E."/>
            <person name="Doricent M."/>
            <person name="Dorje P."/>
            <person name="Dorjee K."/>
            <person name="Dupes A."/>
            <person name="Elong R."/>
            <person name="Falk J."/>
            <person name="Farina A."/>
            <person name="Faro S."/>
            <person name="Ferguson D."/>
            <person name="Fisher S."/>
            <person name="Foley C.D."/>
            <person name="Franke A."/>
            <person name="Friedrich D."/>
            <person name="Gadbois L."/>
            <person name="Gearin G."/>
            <person name="Gearin C.R."/>
            <person name="Giannoukos G."/>
            <person name="Goode T."/>
            <person name="Graham J."/>
            <person name="Grandbois E."/>
            <person name="Grewal S."/>
            <person name="Gyaltsen K."/>
            <person name="Hafez N."/>
            <person name="Hagos B."/>
            <person name="Hall J."/>
            <person name="Henson C."/>
            <person name="Hollinger A."/>
            <person name="Honan T."/>
            <person name="Huard M.D."/>
            <person name="Hughes L."/>
            <person name="Hurhula B."/>
            <person name="Husby M.E."/>
            <person name="Kamat A."/>
            <person name="Kanga B."/>
            <person name="Kashin S."/>
            <person name="Khazanovich D."/>
            <person name="Kisner P."/>
            <person name="Lance K."/>
            <person name="Lara M."/>
            <person name="Lee W."/>
            <person name="Lennon N."/>
            <person name="Letendre F."/>
            <person name="LeVine R."/>
            <person name="Lipovsky A."/>
            <person name="Liu X."/>
            <person name="Liu J."/>
            <person name="Liu S."/>
            <person name="Lokyitsang T."/>
            <person name="Lokyitsang Y."/>
            <person name="Lubonja R."/>
            <person name="Lui A."/>
            <person name="MacDonald P."/>
            <person name="Magnisalis V."/>
            <person name="Maru K."/>
            <person name="Matthews C."/>
            <person name="McCusker W."/>
            <person name="McDonough S."/>
            <person name="Mehta T."/>
            <person name="Meldrim J."/>
            <person name="Meneus L."/>
            <person name="Mihai O."/>
            <person name="Mihalev A."/>
            <person name="Mihova T."/>
            <person name="Mittelman R."/>
            <person name="Mlenga V."/>
            <person name="Montmayeur A."/>
            <person name="Mulrain L."/>
            <person name="Navidi A."/>
            <person name="Naylor J."/>
            <person name="Negash T."/>
            <person name="Nguyen T."/>
            <person name="Nguyen N."/>
            <person name="Nicol R."/>
            <person name="Norbu C."/>
            <person name="Norbu N."/>
            <person name="Novod N."/>
            <person name="O'Neill B."/>
            <person name="Osman S."/>
            <person name="Markiewicz E."/>
            <person name="Oyono O.L."/>
            <person name="Patti C."/>
            <person name="Phunkhang P."/>
            <person name="Pierre F."/>
            <person name="Priest M."/>
            <person name="Raghuraman S."/>
            <person name="Rege F."/>
            <person name="Reyes R."/>
            <person name="Rise C."/>
            <person name="Rogov P."/>
            <person name="Ross K."/>
            <person name="Ryan E."/>
            <person name="Settipalli S."/>
            <person name="Shea T."/>
            <person name="Sherpa N."/>
            <person name="Shi L."/>
            <person name="Shih D."/>
            <person name="Sparrow T."/>
            <person name="Spaulding J."/>
            <person name="Stalker J."/>
            <person name="Stange-Thomann N."/>
            <person name="Stavropoulos S."/>
            <person name="Stone C."/>
            <person name="Strader C."/>
            <person name="Tesfaye S."/>
            <person name="Thomson T."/>
            <person name="Thoulutsang Y."/>
            <person name="Thoulutsang D."/>
            <person name="Topham K."/>
            <person name="Topping I."/>
            <person name="Tsamla T."/>
            <person name="Vassiliev H."/>
            <person name="Vo A."/>
            <person name="Wangchuk T."/>
            <person name="Wangdi T."/>
            <person name="Weiand M."/>
            <person name="Wilkinson J."/>
            <person name="Wilson A."/>
            <person name="Yadav S."/>
            <person name="Young G."/>
            <person name="Yu Q."/>
            <person name="Zembek L."/>
            <person name="Zhong D."/>
            <person name="Zimmer A."/>
            <person name="Zwirko Z."/>
            <person name="Jaffe D.B."/>
            <person name="Alvarez P."/>
            <person name="Brockman W."/>
            <person name="Butler J."/>
            <person name="Chin C."/>
            <person name="Gnerre S."/>
            <person name="Grabherr M."/>
            <person name="Kleber M."/>
            <person name="Mauceli E."/>
            <person name="MacCallum I."/>
        </authorList>
    </citation>
    <scope>NUCLEOTIDE SEQUENCE [LARGE SCALE GENOMIC DNA]</scope>
    <source>
        <strain evidence="10">Tai18E2 / Tucson 14021-0261.01</strain>
    </source>
</reference>
<evidence type="ECO:0000313" key="10">
    <source>
        <dbReference type="Proteomes" id="UP000002282"/>
    </source>
</evidence>
<keyword evidence="4" id="KW-1015">Disulfide bond</keyword>
<feature type="region of interest" description="Disordered" evidence="6">
    <location>
        <begin position="100"/>
        <end position="123"/>
    </location>
</feature>
<dbReference type="InterPro" id="IPR036508">
    <property type="entry name" value="Chitin-bd_dom_sf"/>
</dbReference>
<sequence length="235" mass="25840">MKVWNAHHICLVILVSSAVPLIGALSSTVCADRFTGLSFADPASCSSFYVCQRGNAIRRECSSGLYYDPKIQTCNLPGLIKCFNGDRGVALLPNVKQNGTALPDGKPKEVATTTPPHTTTCPTTTTVPLVVVTTKNPKMAATAKPISQDDANDADGAHAVTQDTPHGMDVLRSSRDCRGITDGEYLTDPKHCRRFYMCHKNRPKRHNCPRNHWFDRETKSCQVREKVLNCPSNRN</sequence>
<dbReference type="Gene3D" id="2.170.140.10">
    <property type="entry name" value="Chitin binding domain"/>
    <property type="match status" value="2"/>
</dbReference>
<dbReference type="GO" id="GO:0005576">
    <property type="term" value="C:extracellular region"/>
    <property type="evidence" value="ECO:0007669"/>
    <property type="project" value="InterPro"/>
</dbReference>
<feature type="chain" id="PRO_5006403432" description="Chitin-binding type-2 domain-containing protein" evidence="7">
    <location>
        <begin position="25"/>
        <end position="235"/>
    </location>
</feature>
<feature type="domain" description="Chitin-binding type-2" evidence="8">
    <location>
        <begin position="27"/>
        <end position="84"/>
    </location>
</feature>
<dbReference type="AlphaFoldDB" id="A0A0R1EFZ6"/>
<evidence type="ECO:0000256" key="4">
    <source>
        <dbReference type="ARBA" id="ARBA00023157"/>
    </source>
</evidence>
<dbReference type="SMART" id="SM00494">
    <property type="entry name" value="ChtBD2"/>
    <property type="match status" value="2"/>
</dbReference>
<organism evidence="9 10">
    <name type="scientific">Drosophila yakuba</name>
    <name type="common">Fruit fly</name>
    <dbReference type="NCBI Taxonomy" id="7245"/>
    <lineage>
        <taxon>Eukaryota</taxon>
        <taxon>Metazoa</taxon>
        <taxon>Ecdysozoa</taxon>
        <taxon>Arthropoda</taxon>
        <taxon>Hexapoda</taxon>
        <taxon>Insecta</taxon>
        <taxon>Pterygota</taxon>
        <taxon>Neoptera</taxon>
        <taxon>Endopterygota</taxon>
        <taxon>Diptera</taxon>
        <taxon>Brachycera</taxon>
        <taxon>Muscomorpha</taxon>
        <taxon>Ephydroidea</taxon>
        <taxon>Drosophilidae</taxon>
        <taxon>Drosophila</taxon>
        <taxon>Sophophora</taxon>
    </lineage>
</organism>
<evidence type="ECO:0000256" key="1">
    <source>
        <dbReference type="ARBA" id="ARBA00022669"/>
    </source>
</evidence>
<dbReference type="InterPro" id="IPR002557">
    <property type="entry name" value="Chitin-bd_dom"/>
</dbReference>
<evidence type="ECO:0000256" key="5">
    <source>
        <dbReference type="ARBA" id="ARBA00023180"/>
    </source>
</evidence>
<dbReference type="GO" id="GO:0008061">
    <property type="term" value="F:chitin binding"/>
    <property type="evidence" value="ECO:0007669"/>
    <property type="project" value="UniProtKB-KW"/>
</dbReference>
<feature type="signal peptide" evidence="7">
    <location>
        <begin position="1"/>
        <end position="24"/>
    </location>
</feature>
<keyword evidence="2 7" id="KW-0732">Signal</keyword>
<feature type="region of interest" description="Disordered" evidence="6">
    <location>
        <begin position="144"/>
        <end position="172"/>
    </location>
</feature>
<dbReference type="KEGG" id="dya:Dyak_GE29060"/>
<dbReference type="InterPro" id="IPR051940">
    <property type="entry name" value="Chitin_bind-dev_reg"/>
</dbReference>
<name>A0A0R1EFZ6_DROYA</name>
<dbReference type="EMBL" id="CM000162">
    <property type="protein sequence ID" value="KRK06353.1"/>
    <property type="molecule type" value="Genomic_DNA"/>
</dbReference>
<keyword evidence="5" id="KW-0325">Glycoprotein</keyword>
<gene>
    <name evidence="9" type="primary">Dyak\GE29060</name>
    <name evidence="9" type="synonym">GE29060</name>
    <name evidence="9" type="ORF">Dyak_GE29060</name>
</gene>
<keyword evidence="10" id="KW-1185">Reference proteome</keyword>
<evidence type="ECO:0000259" key="8">
    <source>
        <dbReference type="PROSITE" id="PS50940"/>
    </source>
</evidence>
<evidence type="ECO:0000256" key="6">
    <source>
        <dbReference type="SAM" id="MobiDB-lite"/>
    </source>
</evidence>
<dbReference type="PROSITE" id="PS50940">
    <property type="entry name" value="CHIT_BIND_II"/>
    <property type="match status" value="2"/>
</dbReference>
<dbReference type="Proteomes" id="UP000002282">
    <property type="component" value="Chromosome X"/>
</dbReference>
<dbReference type="PANTHER" id="PTHR23301">
    <property type="entry name" value="CHITIN BINDING PERITROPHIN-A"/>
    <property type="match status" value="1"/>
</dbReference>
<dbReference type="PANTHER" id="PTHR23301:SF0">
    <property type="entry name" value="CHITIN-BINDING TYPE-2 DOMAIN-CONTAINING PROTEIN-RELATED"/>
    <property type="match status" value="1"/>
</dbReference>
<feature type="compositionally biased region" description="Low complexity" evidence="6">
    <location>
        <begin position="112"/>
        <end position="123"/>
    </location>
</feature>
<proteinExistence type="predicted"/>
<evidence type="ECO:0000256" key="7">
    <source>
        <dbReference type="SAM" id="SignalP"/>
    </source>
</evidence>